<gene>
    <name evidence="3" type="ORF">X797_004846</name>
</gene>
<organism evidence="3 4">
    <name type="scientific">Metarhizium robertsii</name>
    <dbReference type="NCBI Taxonomy" id="568076"/>
    <lineage>
        <taxon>Eukaryota</taxon>
        <taxon>Fungi</taxon>
        <taxon>Dikarya</taxon>
        <taxon>Ascomycota</taxon>
        <taxon>Pezizomycotina</taxon>
        <taxon>Sordariomycetes</taxon>
        <taxon>Hypocreomycetidae</taxon>
        <taxon>Hypocreales</taxon>
        <taxon>Clavicipitaceae</taxon>
        <taxon>Metarhizium</taxon>
    </lineage>
</organism>
<dbReference type="EMBL" id="JELW01000006">
    <property type="protein sequence ID" value="EXV02011.1"/>
    <property type="molecule type" value="Genomic_DNA"/>
</dbReference>
<dbReference type="eggNOG" id="ENOG502SI2P">
    <property type="taxonomic scope" value="Eukaryota"/>
</dbReference>
<accession>A0A0A1UXE4</accession>
<feature type="transmembrane region" description="Helical" evidence="2">
    <location>
        <begin position="91"/>
        <end position="110"/>
    </location>
</feature>
<comment type="caution">
    <text evidence="3">The sequence shown here is derived from an EMBL/GenBank/DDBJ whole genome shotgun (WGS) entry which is preliminary data.</text>
</comment>
<feature type="compositionally biased region" description="Basic and acidic residues" evidence="1">
    <location>
        <begin position="224"/>
        <end position="235"/>
    </location>
</feature>
<protein>
    <submittedName>
        <fullName evidence="3">Uncharacterized protein</fullName>
    </submittedName>
</protein>
<keyword evidence="2" id="KW-0472">Membrane</keyword>
<keyword evidence="2" id="KW-1133">Transmembrane helix</keyword>
<keyword evidence="2" id="KW-0812">Transmembrane</keyword>
<dbReference type="OrthoDB" id="5352400at2759"/>
<feature type="region of interest" description="Disordered" evidence="1">
    <location>
        <begin position="216"/>
        <end position="256"/>
    </location>
</feature>
<feature type="transmembrane region" description="Helical" evidence="2">
    <location>
        <begin position="28"/>
        <end position="50"/>
    </location>
</feature>
<dbReference type="AlphaFoldDB" id="A0A0A1UXE4"/>
<reference evidence="3 4" key="1">
    <citation type="submission" date="2014-02" db="EMBL/GenBank/DDBJ databases">
        <title>The genome sequence of the entomopathogenic fungus Metarhizium robertsii ARSEF 2575.</title>
        <authorList>
            <person name="Giuliano Garisto Donzelli B."/>
            <person name="Roe B.A."/>
            <person name="Macmil S.L."/>
            <person name="Krasnoff S.B."/>
            <person name="Gibson D.M."/>
        </authorList>
    </citation>
    <scope>NUCLEOTIDE SEQUENCE [LARGE SCALE GENOMIC DNA]</scope>
    <source>
        <strain evidence="3 4">ARSEF 2575</strain>
    </source>
</reference>
<feature type="transmembrane region" description="Helical" evidence="2">
    <location>
        <begin position="187"/>
        <end position="209"/>
    </location>
</feature>
<evidence type="ECO:0000256" key="1">
    <source>
        <dbReference type="SAM" id="MobiDB-lite"/>
    </source>
</evidence>
<sequence length="278" mass="32135">MKLTVFTSRKPHSYQILRRVWPRVARKATSWLMPIELIGLVPILVIFGIAQPDMYRTDMWRIGFENKLNSNPNMILYAYANYRPLPTVPLIWSQTLTDFNVAISVISLFFLLSKLISHIMKLWYPIVAVFINSALVALYTVSTYGQIGPDYADARYPSPAAWYFRQGCGLAQRYGKYRACQVAQGSLFITLFMLVVYVLNLGFALYAMWPNPMNDVDEDDEDRESTSSDPKERSTWEMQSMKSPVSMRESPFTPRTQAFHTLDRQLPLRQQKQGQQYA</sequence>
<evidence type="ECO:0000313" key="4">
    <source>
        <dbReference type="Proteomes" id="UP000030151"/>
    </source>
</evidence>
<dbReference type="HOGENOM" id="CLU_065434_0_0_1"/>
<evidence type="ECO:0000256" key="2">
    <source>
        <dbReference type="SAM" id="Phobius"/>
    </source>
</evidence>
<feature type="transmembrane region" description="Helical" evidence="2">
    <location>
        <begin position="122"/>
        <end position="141"/>
    </location>
</feature>
<proteinExistence type="predicted"/>
<evidence type="ECO:0000313" key="3">
    <source>
        <dbReference type="EMBL" id="EXV02011.1"/>
    </source>
</evidence>
<dbReference type="Proteomes" id="UP000030151">
    <property type="component" value="Unassembled WGS sequence"/>
</dbReference>
<name>A0A0A1UXE4_9HYPO</name>